<dbReference type="Pfam" id="PF08241">
    <property type="entry name" value="Methyltransf_11"/>
    <property type="match status" value="1"/>
</dbReference>
<dbReference type="OrthoDB" id="148175at2"/>
<dbReference type="Proteomes" id="UP000193200">
    <property type="component" value="Unassembled WGS sequence"/>
</dbReference>
<proteinExistence type="predicted"/>
<gene>
    <name evidence="2" type="ORF">OCH7691_01025</name>
</gene>
<dbReference type="RefSeq" id="WP_085882291.1">
    <property type="nucleotide sequence ID" value="NZ_FWFR01000001.1"/>
</dbReference>
<dbReference type="CDD" id="cd02440">
    <property type="entry name" value="AdoMet_MTases"/>
    <property type="match status" value="1"/>
</dbReference>
<dbReference type="AlphaFoldDB" id="A0A1Y5S045"/>
<sequence>MKCLARHLPGVLARPLFGDRERWGRTPIADDPDWLTWERHSVELYESTQRDRRGGLVNDSGYRIMREIDLAGATVVEIGPGQLDHMRHWKGRPDRFVLLDRREEMLSASAATLAREGVPSKSILLAGDSPLLPLPDACADIVLSFYSLEHLHPLDSYLAELQRILKPGGRLAGAIPAEGGLAWGLGRFLTTRREFRRSVGLDYDKVICWEHPNFADQVMNSLHRRFRPRHLSFWPLAVPVPDVNLIIRFIVEKRDPPAA</sequence>
<evidence type="ECO:0000313" key="3">
    <source>
        <dbReference type="Proteomes" id="UP000193200"/>
    </source>
</evidence>
<dbReference type="InterPro" id="IPR013216">
    <property type="entry name" value="Methyltransf_11"/>
</dbReference>
<reference evidence="2 3" key="1">
    <citation type="submission" date="2017-03" db="EMBL/GenBank/DDBJ databases">
        <authorList>
            <person name="Afonso C.L."/>
            <person name="Miller P.J."/>
            <person name="Scott M.A."/>
            <person name="Spackman E."/>
            <person name="Goraichik I."/>
            <person name="Dimitrov K.M."/>
            <person name="Suarez D.L."/>
            <person name="Swayne D.E."/>
        </authorList>
    </citation>
    <scope>NUCLEOTIDE SEQUENCE [LARGE SCALE GENOMIC DNA]</scope>
    <source>
        <strain evidence="2 3">CECT 7691</strain>
    </source>
</reference>
<dbReference type="EMBL" id="FWFR01000001">
    <property type="protein sequence ID" value="SLN29686.1"/>
    <property type="molecule type" value="Genomic_DNA"/>
</dbReference>
<keyword evidence="3" id="KW-1185">Reference proteome</keyword>
<dbReference type="InParanoid" id="A0A1Y5S045"/>
<dbReference type="Gene3D" id="3.40.50.150">
    <property type="entry name" value="Vaccinia Virus protein VP39"/>
    <property type="match status" value="1"/>
</dbReference>
<accession>A0A1Y5S045</accession>
<evidence type="ECO:0000259" key="1">
    <source>
        <dbReference type="Pfam" id="PF08241"/>
    </source>
</evidence>
<dbReference type="SUPFAM" id="SSF53335">
    <property type="entry name" value="S-adenosyl-L-methionine-dependent methyltransferases"/>
    <property type="match status" value="1"/>
</dbReference>
<protein>
    <recommendedName>
        <fullName evidence="1">Methyltransferase type 11 domain-containing protein</fullName>
    </recommendedName>
</protein>
<dbReference type="InterPro" id="IPR029063">
    <property type="entry name" value="SAM-dependent_MTases_sf"/>
</dbReference>
<organism evidence="2 3">
    <name type="scientific">Oceanibacterium hippocampi</name>
    <dbReference type="NCBI Taxonomy" id="745714"/>
    <lineage>
        <taxon>Bacteria</taxon>
        <taxon>Pseudomonadati</taxon>
        <taxon>Pseudomonadota</taxon>
        <taxon>Alphaproteobacteria</taxon>
        <taxon>Sneathiellales</taxon>
        <taxon>Sneathiellaceae</taxon>
        <taxon>Oceanibacterium</taxon>
    </lineage>
</organism>
<dbReference type="GO" id="GO:0008757">
    <property type="term" value="F:S-adenosylmethionine-dependent methyltransferase activity"/>
    <property type="evidence" value="ECO:0007669"/>
    <property type="project" value="InterPro"/>
</dbReference>
<feature type="domain" description="Methyltransferase type 11" evidence="1">
    <location>
        <begin position="77"/>
        <end position="172"/>
    </location>
</feature>
<evidence type="ECO:0000313" key="2">
    <source>
        <dbReference type="EMBL" id="SLN29686.1"/>
    </source>
</evidence>
<name>A0A1Y5S045_9PROT</name>